<evidence type="ECO:0000259" key="9">
    <source>
        <dbReference type="PROSITE" id="PS50110"/>
    </source>
</evidence>
<dbReference type="OrthoDB" id="9790442at2"/>
<keyword evidence="12" id="KW-1185">Reference proteome</keyword>
<dbReference type="SUPFAM" id="SSF52172">
    <property type="entry name" value="CheY-like"/>
    <property type="match status" value="1"/>
</dbReference>
<evidence type="ECO:0000256" key="3">
    <source>
        <dbReference type="ARBA" id="ARBA00023015"/>
    </source>
</evidence>
<accession>A0A430AXV4</accession>
<dbReference type="GO" id="GO:0000976">
    <property type="term" value="F:transcription cis-regulatory region binding"/>
    <property type="evidence" value="ECO:0007669"/>
    <property type="project" value="TreeGrafter"/>
</dbReference>
<sequence>MTYTILAADDEIEMLDALELYMTKEGFSFIKALDGMEAAAVFQKQTVHLVLLDIMMPKLDGFAVLKKIRETSAVPAIMVSARDADYDKILGLELGADDYITKPYNPLEVVARVKALLRRYYDYAPAEIETAQTVLTHKNLVLHVDEGVLLKEGQEITLTSTEFKMLKLFMAHPGRIFTRQQIYEAVWEEAYYGDDNTVSVHLSNLRNKIENNPKKPAILKTIKGLGYKMEK</sequence>
<dbReference type="Gene3D" id="3.40.50.2300">
    <property type="match status" value="1"/>
</dbReference>
<dbReference type="Pfam" id="PF00486">
    <property type="entry name" value="Trans_reg_C"/>
    <property type="match status" value="1"/>
</dbReference>
<dbReference type="PROSITE" id="PS50110">
    <property type="entry name" value="RESPONSE_REGULATORY"/>
    <property type="match status" value="1"/>
</dbReference>
<dbReference type="InterPro" id="IPR001789">
    <property type="entry name" value="Sig_transdc_resp-reg_receiver"/>
</dbReference>
<evidence type="ECO:0000256" key="7">
    <source>
        <dbReference type="PROSITE-ProRule" id="PRU00169"/>
    </source>
</evidence>
<protein>
    <submittedName>
        <fullName evidence="11">DNA-binding response regulator</fullName>
    </submittedName>
</protein>
<gene>
    <name evidence="11" type="ORF">CBF27_04890</name>
</gene>
<dbReference type="GO" id="GO:0005829">
    <property type="term" value="C:cytosol"/>
    <property type="evidence" value="ECO:0007669"/>
    <property type="project" value="TreeGrafter"/>
</dbReference>
<dbReference type="InterPro" id="IPR036388">
    <property type="entry name" value="WH-like_DNA-bd_sf"/>
</dbReference>
<dbReference type="FunFam" id="1.10.10.10:FF:000018">
    <property type="entry name" value="DNA-binding response regulator ResD"/>
    <property type="match status" value="1"/>
</dbReference>
<keyword evidence="4 8" id="KW-0238">DNA-binding</keyword>
<evidence type="ECO:0000256" key="6">
    <source>
        <dbReference type="ARBA" id="ARBA00023163"/>
    </source>
</evidence>
<dbReference type="SUPFAM" id="SSF46894">
    <property type="entry name" value="C-terminal effector domain of the bipartite response regulators"/>
    <property type="match status" value="1"/>
</dbReference>
<feature type="domain" description="OmpR/PhoB-type" evidence="10">
    <location>
        <begin position="132"/>
        <end position="231"/>
    </location>
</feature>
<dbReference type="GO" id="GO:0000156">
    <property type="term" value="F:phosphorelay response regulator activity"/>
    <property type="evidence" value="ECO:0007669"/>
    <property type="project" value="TreeGrafter"/>
</dbReference>
<dbReference type="InterPro" id="IPR011006">
    <property type="entry name" value="CheY-like_superfamily"/>
</dbReference>
<evidence type="ECO:0000256" key="8">
    <source>
        <dbReference type="PROSITE-ProRule" id="PRU01091"/>
    </source>
</evidence>
<reference evidence="11 12" key="1">
    <citation type="submission" date="2017-05" db="EMBL/GenBank/DDBJ databases">
        <title>Vagococcus spp. assemblies.</title>
        <authorList>
            <person name="Gulvik C.A."/>
        </authorList>
    </citation>
    <scope>NUCLEOTIDE SEQUENCE [LARGE SCALE GENOMIC DNA]</scope>
    <source>
        <strain evidence="11 12">LMG 24798</strain>
    </source>
</reference>
<keyword evidence="3" id="KW-0805">Transcription regulation</keyword>
<dbReference type="SMART" id="SM00862">
    <property type="entry name" value="Trans_reg_C"/>
    <property type="match status" value="1"/>
</dbReference>
<dbReference type="Gene3D" id="6.10.250.690">
    <property type="match status" value="1"/>
</dbReference>
<dbReference type="InterPro" id="IPR016032">
    <property type="entry name" value="Sig_transdc_resp-reg_C-effctor"/>
</dbReference>
<name>A0A430AXV4_9ENTE</name>
<comment type="caution">
    <text evidence="11">The sequence shown here is derived from an EMBL/GenBank/DDBJ whole genome shotgun (WGS) entry which is preliminary data.</text>
</comment>
<dbReference type="EMBL" id="NGKC01000004">
    <property type="protein sequence ID" value="RSU12878.1"/>
    <property type="molecule type" value="Genomic_DNA"/>
</dbReference>
<feature type="domain" description="Response regulatory" evidence="9">
    <location>
        <begin position="4"/>
        <end position="117"/>
    </location>
</feature>
<keyword evidence="1 7" id="KW-0597">Phosphoprotein</keyword>
<dbReference type="GO" id="GO:0032993">
    <property type="term" value="C:protein-DNA complex"/>
    <property type="evidence" value="ECO:0007669"/>
    <property type="project" value="TreeGrafter"/>
</dbReference>
<feature type="DNA-binding region" description="OmpR/PhoB-type" evidence="8">
    <location>
        <begin position="132"/>
        <end position="231"/>
    </location>
</feature>
<keyword evidence="5" id="KW-0010">Activator</keyword>
<evidence type="ECO:0000259" key="10">
    <source>
        <dbReference type="PROSITE" id="PS51755"/>
    </source>
</evidence>
<dbReference type="AlphaFoldDB" id="A0A430AXV4"/>
<dbReference type="PANTHER" id="PTHR48111:SF40">
    <property type="entry name" value="PHOSPHATE REGULON TRANSCRIPTIONAL REGULATORY PROTEIN PHOB"/>
    <property type="match status" value="1"/>
</dbReference>
<dbReference type="CDD" id="cd00383">
    <property type="entry name" value="trans_reg_C"/>
    <property type="match status" value="1"/>
</dbReference>
<dbReference type="InterPro" id="IPR001867">
    <property type="entry name" value="OmpR/PhoB-type_DNA-bd"/>
</dbReference>
<dbReference type="Gene3D" id="1.10.10.10">
    <property type="entry name" value="Winged helix-like DNA-binding domain superfamily/Winged helix DNA-binding domain"/>
    <property type="match status" value="1"/>
</dbReference>
<dbReference type="GO" id="GO:0006355">
    <property type="term" value="P:regulation of DNA-templated transcription"/>
    <property type="evidence" value="ECO:0007669"/>
    <property type="project" value="InterPro"/>
</dbReference>
<feature type="modified residue" description="4-aspartylphosphate" evidence="7">
    <location>
        <position position="53"/>
    </location>
</feature>
<evidence type="ECO:0000313" key="11">
    <source>
        <dbReference type="EMBL" id="RSU12878.1"/>
    </source>
</evidence>
<dbReference type="SMART" id="SM00448">
    <property type="entry name" value="REC"/>
    <property type="match status" value="1"/>
</dbReference>
<evidence type="ECO:0000256" key="4">
    <source>
        <dbReference type="ARBA" id="ARBA00023125"/>
    </source>
</evidence>
<dbReference type="Pfam" id="PF00072">
    <property type="entry name" value="Response_reg"/>
    <property type="match status" value="1"/>
</dbReference>
<evidence type="ECO:0000256" key="1">
    <source>
        <dbReference type="ARBA" id="ARBA00022553"/>
    </source>
</evidence>
<dbReference type="PANTHER" id="PTHR48111">
    <property type="entry name" value="REGULATOR OF RPOS"/>
    <property type="match status" value="1"/>
</dbReference>
<keyword evidence="6" id="KW-0804">Transcription</keyword>
<dbReference type="InterPro" id="IPR039420">
    <property type="entry name" value="WalR-like"/>
</dbReference>
<evidence type="ECO:0000256" key="2">
    <source>
        <dbReference type="ARBA" id="ARBA00023012"/>
    </source>
</evidence>
<dbReference type="Proteomes" id="UP000286773">
    <property type="component" value="Unassembled WGS sequence"/>
</dbReference>
<dbReference type="RefSeq" id="WP_126812980.1">
    <property type="nucleotide sequence ID" value="NZ_NGKC01000004.1"/>
</dbReference>
<organism evidence="11 12">
    <name type="scientific">Vagococcus acidifermentans</name>
    <dbReference type="NCBI Taxonomy" id="564710"/>
    <lineage>
        <taxon>Bacteria</taxon>
        <taxon>Bacillati</taxon>
        <taxon>Bacillota</taxon>
        <taxon>Bacilli</taxon>
        <taxon>Lactobacillales</taxon>
        <taxon>Enterococcaceae</taxon>
        <taxon>Vagococcus</taxon>
    </lineage>
</organism>
<proteinExistence type="predicted"/>
<evidence type="ECO:0000256" key="5">
    <source>
        <dbReference type="ARBA" id="ARBA00023159"/>
    </source>
</evidence>
<dbReference type="PROSITE" id="PS51755">
    <property type="entry name" value="OMPR_PHOB"/>
    <property type="match status" value="1"/>
</dbReference>
<evidence type="ECO:0000313" key="12">
    <source>
        <dbReference type="Proteomes" id="UP000286773"/>
    </source>
</evidence>
<keyword evidence="2" id="KW-0902">Two-component regulatory system</keyword>